<protein>
    <submittedName>
        <fullName evidence="5">HSP20-like chaperone</fullName>
    </submittedName>
</protein>
<proteinExistence type="inferred from homology"/>
<accession>A0A5C3L0Y1</accession>
<sequence length="101" mass="11264">MDLQRKPESNVISTTFELPGVRKEDVHINLQDGFLTIDAQSSYTSSYEEPGSTVREQRFGKISRTMQLPPGINEDDVKASVENGVLTVMYPKPPAREIPIA</sequence>
<dbReference type="InterPro" id="IPR002068">
    <property type="entry name" value="A-crystallin/Hsp20_dom"/>
</dbReference>
<dbReference type="SUPFAM" id="SSF49764">
    <property type="entry name" value="HSP20-like chaperones"/>
    <property type="match status" value="1"/>
</dbReference>
<dbReference type="InterPro" id="IPR008978">
    <property type="entry name" value="HSP20-like_chaperone"/>
</dbReference>
<evidence type="ECO:0000259" key="4">
    <source>
        <dbReference type="PROSITE" id="PS01031"/>
    </source>
</evidence>
<keyword evidence="6" id="KW-1185">Reference proteome</keyword>
<evidence type="ECO:0000256" key="1">
    <source>
        <dbReference type="ARBA" id="ARBA00023016"/>
    </source>
</evidence>
<evidence type="ECO:0000313" key="5">
    <source>
        <dbReference type="EMBL" id="TFK26298.1"/>
    </source>
</evidence>
<evidence type="ECO:0000256" key="2">
    <source>
        <dbReference type="PROSITE-ProRule" id="PRU00285"/>
    </source>
</evidence>
<comment type="similarity">
    <text evidence="2 3">Belongs to the small heat shock protein (HSP20) family.</text>
</comment>
<reference evidence="5 6" key="1">
    <citation type="journal article" date="2019" name="Nat. Ecol. Evol.">
        <title>Megaphylogeny resolves global patterns of mushroom evolution.</title>
        <authorList>
            <person name="Varga T."/>
            <person name="Krizsan K."/>
            <person name="Foldi C."/>
            <person name="Dima B."/>
            <person name="Sanchez-Garcia M."/>
            <person name="Sanchez-Ramirez S."/>
            <person name="Szollosi G.J."/>
            <person name="Szarkandi J.G."/>
            <person name="Papp V."/>
            <person name="Albert L."/>
            <person name="Andreopoulos W."/>
            <person name="Angelini C."/>
            <person name="Antonin V."/>
            <person name="Barry K.W."/>
            <person name="Bougher N.L."/>
            <person name="Buchanan P."/>
            <person name="Buyck B."/>
            <person name="Bense V."/>
            <person name="Catcheside P."/>
            <person name="Chovatia M."/>
            <person name="Cooper J."/>
            <person name="Damon W."/>
            <person name="Desjardin D."/>
            <person name="Finy P."/>
            <person name="Geml J."/>
            <person name="Haridas S."/>
            <person name="Hughes K."/>
            <person name="Justo A."/>
            <person name="Karasinski D."/>
            <person name="Kautmanova I."/>
            <person name="Kiss B."/>
            <person name="Kocsube S."/>
            <person name="Kotiranta H."/>
            <person name="LaButti K.M."/>
            <person name="Lechner B.E."/>
            <person name="Liimatainen K."/>
            <person name="Lipzen A."/>
            <person name="Lukacs Z."/>
            <person name="Mihaltcheva S."/>
            <person name="Morgado L.N."/>
            <person name="Niskanen T."/>
            <person name="Noordeloos M.E."/>
            <person name="Ohm R.A."/>
            <person name="Ortiz-Santana B."/>
            <person name="Ovrebo C."/>
            <person name="Racz N."/>
            <person name="Riley R."/>
            <person name="Savchenko A."/>
            <person name="Shiryaev A."/>
            <person name="Soop K."/>
            <person name="Spirin V."/>
            <person name="Szebenyi C."/>
            <person name="Tomsovsky M."/>
            <person name="Tulloss R.E."/>
            <person name="Uehling J."/>
            <person name="Grigoriev I.V."/>
            <person name="Vagvolgyi C."/>
            <person name="Papp T."/>
            <person name="Martin F.M."/>
            <person name="Miettinen O."/>
            <person name="Hibbett D.S."/>
            <person name="Nagy L.G."/>
        </authorList>
    </citation>
    <scope>NUCLEOTIDE SEQUENCE [LARGE SCALE GENOMIC DNA]</scope>
    <source>
        <strain evidence="5 6">CBS 121175</strain>
    </source>
</reference>
<dbReference type="Pfam" id="PF00011">
    <property type="entry name" value="HSP20"/>
    <property type="match status" value="1"/>
</dbReference>
<dbReference type="InterPro" id="IPR031107">
    <property type="entry name" value="Small_HSP"/>
</dbReference>
<dbReference type="OrthoDB" id="1431247at2759"/>
<dbReference type="PANTHER" id="PTHR11527">
    <property type="entry name" value="HEAT-SHOCK PROTEIN 20 FAMILY MEMBER"/>
    <property type="match status" value="1"/>
</dbReference>
<evidence type="ECO:0000256" key="3">
    <source>
        <dbReference type="RuleBase" id="RU003616"/>
    </source>
</evidence>
<feature type="domain" description="SHSP" evidence="4">
    <location>
        <begin position="1"/>
        <end position="101"/>
    </location>
</feature>
<evidence type="ECO:0000313" key="6">
    <source>
        <dbReference type="Proteomes" id="UP000307440"/>
    </source>
</evidence>
<dbReference type="AlphaFoldDB" id="A0A5C3L0Y1"/>
<dbReference type="CDD" id="cd06464">
    <property type="entry name" value="ACD_sHsps-like"/>
    <property type="match status" value="1"/>
</dbReference>
<dbReference type="EMBL" id="ML210176">
    <property type="protein sequence ID" value="TFK26298.1"/>
    <property type="molecule type" value="Genomic_DNA"/>
</dbReference>
<dbReference type="PROSITE" id="PS01031">
    <property type="entry name" value="SHSP"/>
    <property type="match status" value="1"/>
</dbReference>
<gene>
    <name evidence="5" type="ORF">FA15DRAFT_588730</name>
</gene>
<organism evidence="5 6">
    <name type="scientific">Coprinopsis marcescibilis</name>
    <name type="common">Agaric fungus</name>
    <name type="synonym">Psathyrella marcescibilis</name>
    <dbReference type="NCBI Taxonomy" id="230819"/>
    <lineage>
        <taxon>Eukaryota</taxon>
        <taxon>Fungi</taxon>
        <taxon>Dikarya</taxon>
        <taxon>Basidiomycota</taxon>
        <taxon>Agaricomycotina</taxon>
        <taxon>Agaricomycetes</taxon>
        <taxon>Agaricomycetidae</taxon>
        <taxon>Agaricales</taxon>
        <taxon>Agaricineae</taxon>
        <taxon>Psathyrellaceae</taxon>
        <taxon>Coprinopsis</taxon>
    </lineage>
</organism>
<name>A0A5C3L0Y1_COPMA</name>
<dbReference type="Proteomes" id="UP000307440">
    <property type="component" value="Unassembled WGS sequence"/>
</dbReference>
<dbReference type="Gene3D" id="2.60.40.790">
    <property type="match status" value="1"/>
</dbReference>
<dbReference type="STRING" id="230819.A0A5C3L0Y1"/>
<keyword evidence="1" id="KW-0346">Stress response</keyword>